<protein>
    <submittedName>
        <fullName evidence="3">Oxidoreductase</fullName>
    </submittedName>
</protein>
<dbReference type="RefSeq" id="WP_011491365.1">
    <property type="nucleotide sequence ID" value="NC_007952.1"/>
</dbReference>
<dbReference type="Proteomes" id="UP000001817">
    <property type="component" value="Chromosome 2"/>
</dbReference>
<dbReference type="SUPFAM" id="SSF51430">
    <property type="entry name" value="NAD(P)-linked oxidoreductase"/>
    <property type="match status" value="1"/>
</dbReference>
<dbReference type="InterPro" id="IPR050523">
    <property type="entry name" value="AKR_Detox_Biosynth"/>
</dbReference>
<dbReference type="eggNOG" id="COG0667">
    <property type="taxonomic scope" value="Bacteria"/>
</dbReference>
<dbReference type="PANTHER" id="PTHR43364">
    <property type="entry name" value="NADH-SPECIFIC METHYLGLYOXAL REDUCTASE-RELATED"/>
    <property type="match status" value="1"/>
</dbReference>
<keyword evidence="4" id="KW-1185">Reference proteome</keyword>
<dbReference type="KEGG" id="bxb:DR64_7269"/>
<dbReference type="PATRIC" id="fig|266265.5.peg.5770"/>
<dbReference type="Gene3D" id="3.20.20.100">
    <property type="entry name" value="NADP-dependent oxidoreductase domain"/>
    <property type="match status" value="1"/>
</dbReference>
<evidence type="ECO:0000259" key="2">
    <source>
        <dbReference type="Pfam" id="PF00248"/>
    </source>
</evidence>
<evidence type="ECO:0000256" key="1">
    <source>
        <dbReference type="ARBA" id="ARBA00023002"/>
    </source>
</evidence>
<dbReference type="PANTHER" id="PTHR43364:SF4">
    <property type="entry name" value="NAD(P)-LINKED OXIDOREDUCTASE SUPERFAMILY PROTEIN"/>
    <property type="match status" value="1"/>
</dbReference>
<dbReference type="STRING" id="266265.Bxe_B1969"/>
<evidence type="ECO:0000313" key="3">
    <source>
        <dbReference type="EMBL" id="ABE34013.1"/>
    </source>
</evidence>
<dbReference type="Pfam" id="PF00248">
    <property type="entry name" value="Aldo_ket_red"/>
    <property type="match status" value="1"/>
</dbReference>
<dbReference type="InterPro" id="IPR036812">
    <property type="entry name" value="NAD(P)_OxRdtase_dom_sf"/>
</dbReference>
<proteinExistence type="predicted"/>
<reference evidence="3 4" key="1">
    <citation type="journal article" date="2006" name="Proc. Natl. Acad. Sci. U.S.A.">
        <title>Burkholderia xenovorans LB400 harbors a multi-replicon, 9.73-Mbp genome shaped for versatility.</title>
        <authorList>
            <person name="Chain P.S."/>
            <person name="Denef V.J."/>
            <person name="Konstantinidis K.T."/>
            <person name="Vergez L.M."/>
            <person name="Agullo L."/>
            <person name="Reyes V.L."/>
            <person name="Hauser L."/>
            <person name="Cordova M."/>
            <person name="Gomez L."/>
            <person name="Gonzalez M."/>
            <person name="Land M."/>
            <person name="Lao V."/>
            <person name="Larimer F."/>
            <person name="LiPuma J.J."/>
            <person name="Mahenthiralingam E."/>
            <person name="Malfatti S.A."/>
            <person name="Marx C.J."/>
            <person name="Parnell J.J."/>
            <person name="Ramette A."/>
            <person name="Richardson P."/>
            <person name="Seeger M."/>
            <person name="Smith D."/>
            <person name="Spilker T."/>
            <person name="Sul W.J."/>
            <person name="Tsoi T.V."/>
            <person name="Ulrich L.E."/>
            <person name="Zhulin I.B."/>
            <person name="Tiedje J.M."/>
        </authorList>
    </citation>
    <scope>NUCLEOTIDE SEQUENCE [LARGE SCALE GENOMIC DNA]</scope>
    <source>
        <strain evidence="3 4">LB400</strain>
    </source>
</reference>
<dbReference type="AlphaFoldDB" id="Q13PH6"/>
<dbReference type="GO" id="GO:0005829">
    <property type="term" value="C:cytosol"/>
    <property type="evidence" value="ECO:0007669"/>
    <property type="project" value="UniProtKB-ARBA"/>
</dbReference>
<dbReference type="KEGG" id="bxe:Bxe_B1969"/>
<dbReference type="EMBL" id="CP000271">
    <property type="protein sequence ID" value="ABE34013.1"/>
    <property type="molecule type" value="Genomic_DNA"/>
</dbReference>
<name>Q13PH6_PARXL</name>
<accession>Q13PH6</accession>
<gene>
    <name evidence="3" type="ORF">Bxe_B1969</name>
</gene>
<dbReference type="CDD" id="cd19079">
    <property type="entry name" value="AKR_EcYajO-like"/>
    <property type="match status" value="1"/>
</dbReference>
<organism evidence="3 4">
    <name type="scientific">Paraburkholderia xenovorans (strain LB400)</name>
    <dbReference type="NCBI Taxonomy" id="266265"/>
    <lineage>
        <taxon>Bacteria</taxon>
        <taxon>Pseudomonadati</taxon>
        <taxon>Pseudomonadota</taxon>
        <taxon>Betaproteobacteria</taxon>
        <taxon>Burkholderiales</taxon>
        <taxon>Burkholderiaceae</taxon>
        <taxon>Paraburkholderia</taxon>
    </lineage>
</organism>
<dbReference type="FunFam" id="3.20.20.100:FF:000004">
    <property type="entry name" value="Oxidoreductase, aldo/keto reductase"/>
    <property type="match status" value="1"/>
</dbReference>
<feature type="domain" description="NADP-dependent oxidoreductase" evidence="2">
    <location>
        <begin position="15"/>
        <end position="314"/>
    </location>
</feature>
<evidence type="ECO:0000313" key="4">
    <source>
        <dbReference type="Proteomes" id="UP000001817"/>
    </source>
</evidence>
<dbReference type="OrthoDB" id="9803483at2"/>
<keyword evidence="1" id="KW-0560">Oxidoreductase</keyword>
<sequence length="326" mass="36619">MEYVRFGRSSLRVSRIGLGAMGFGDPAWRKWVLAENDAWDIVRTAVDAGINFVDTCDFYSAGASETIIGNTLWDCAPRDQMVLATKLGNPMGTHPNARGYSRKHIFSAVEASLRRLKTDYIDLLQTHIWQPETDLEELVIAFDELVRSGKVRYVGATTMPAWAFVQCVNIAQRSGRSAFASMQCEYNVCHREAERELMPFCREYEIALIPFSPLARGFLSADRRDPSMSTVRHQTDDYTHKHYHRPADYAVFECVARIAAKHDCEPSQVALAWALRQPGITSPIFGATQTAHVKSAVDALKLRLDDDDDTALRATYETRPLGAKSH</sequence>
<dbReference type="InterPro" id="IPR023210">
    <property type="entry name" value="NADP_OxRdtase_dom"/>
</dbReference>
<dbReference type="GO" id="GO:0016491">
    <property type="term" value="F:oxidoreductase activity"/>
    <property type="evidence" value="ECO:0007669"/>
    <property type="project" value="UniProtKB-KW"/>
</dbReference>